<dbReference type="Proteomes" id="UP001148299">
    <property type="component" value="Unassembled WGS sequence"/>
</dbReference>
<dbReference type="InterPro" id="IPR006115">
    <property type="entry name" value="6PGDH_NADP-bd"/>
</dbReference>
<dbReference type="InterPro" id="IPR015815">
    <property type="entry name" value="HIBADH-related"/>
</dbReference>
<dbReference type="GO" id="GO:0016491">
    <property type="term" value="F:oxidoreductase activity"/>
    <property type="evidence" value="ECO:0007669"/>
    <property type="project" value="UniProtKB-KW"/>
</dbReference>
<reference evidence="4" key="1">
    <citation type="submission" date="2022-12" db="EMBL/GenBank/DDBJ databases">
        <authorList>
            <person name="Petersen C."/>
        </authorList>
    </citation>
    <scope>NUCLEOTIDE SEQUENCE</scope>
    <source>
        <strain evidence="4">IBT 35675</strain>
    </source>
</reference>
<keyword evidence="1" id="KW-0560">Oxidoreductase</keyword>
<dbReference type="InterPro" id="IPR036291">
    <property type="entry name" value="NAD(P)-bd_dom_sf"/>
</dbReference>
<dbReference type="PANTHER" id="PTHR43580">
    <property type="entry name" value="OXIDOREDUCTASE GLYR1-RELATED"/>
    <property type="match status" value="1"/>
</dbReference>
<evidence type="ECO:0000259" key="2">
    <source>
        <dbReference type="Pfam" id="PF03446"/>
    </source>
</evidence>
<dbReference type="Pfam" id="PF21761">
    <property type="entry name" value="RedAm-like_C"/>
    <property type="match status" value="1"/>
</dbReference>
<dbReference type="AlphaFoldDB" id="A0A9W9QVB2"/>
<dbReference type="Pfam" id="PF03446">
    <property type="entry name" value="NAD_binding_2"/>
    <property type="match status" value="1"/>
</dbReference>
<proteinExistence type="predicted"/>
<evidence type="ECO:0000256" key="1">
    <source>
        <dbReference type="ARBA" id="ARBA00023002"/>
    </source>
</evidence>
<dbReference type="InterPro" id="IPR051265">
    <property type="entry name" value="HIBADH-related_NP60_sf"/>
</dbReference>
<dbReference type="GO" id="GO:0050661">
    <property type="term" value="F:NADP binding"/>
    <property type="evidence" value="ECO:0007669"/>
    <property type="project" value="InterPro"/>
</dbReference>
<feature type="domain" description="6-phosphogluconate dehydrogenase NADP-binding" evidence="2">
    <location>
        <begin position="8"/>
        <end position="104"/>
    </location>
</feature>
<dbReference type="Gene3D" id="1.10.1040.10">
    <property type="entry name" value="N-(1-d-carboxylethyl)-l-norvaline Dehydrogenase, domain 2"/>
    <property type="match status" value="1"/>
</dbReference>
<reference evidence="4" key="2">
    <citation type="journal article" date="2023" name="IMA Fungus">
        <title>Comparative genomic study of the Penicillium genus elucidates a diverse pangenome and 15 lateral gene transfer events.</title>
        <authorList>
            <person name="Petersen C."/>
            <person name="Sorensen T."/>
            <person name="Nielsen M.R."/>
            <person name="Sondergaard T.E."/>
            <person name="Sorensen J.L."/>
            <person name="Fitzpatrick D.A."/>
            <person name="Frisvad J.C."/>
            <person name="Nielsen K.L."/>
        </authorList>
    </citation>
    <scope>NUCLEOTIDE SEQUENCE</scope>
    <source>
        <strain evidence="4">IBT 35675</strain>
    </source>
</reference>
<accession>A0A9W9QVB2</accession>
<dbReference type="SUPFAM" id="SSF51735">
    <property type="entry name" value="NAD(P)-binding Rossmann-fold domains"/>
    <property type="match status" value="1"/>
</dbReference>
<comment type="caution">
    <text evidence="4">The sequence shown here is derived from an EMBL/GenBank/DDBJ whole genome shotgun (WGS) entry which is preliminary data.</text>
</comment>
<organism evidence="4 5">
    <name type="scientific">Penicillium brevicompactum</name>
    <dbReference type="NCBI Taxonomy" id="5074"/>
    <lineage>
        <taxon>Eukaryota</taxon>
        <taxon>Fungi</taxon>
        <taxon>Dikarya</taxon>
        <taxon>Ascomycota</taxon>
        <taxon>Pezizomycotina</taxon>
        <taxon>Eurotiomycetes</taxon>
        <taxon>Eurotiomycetidae</taxon>
        <taxon>Eurotiales</taxon>
        <taxon>Aspergillaceae</taxon>
        <taxon>Penicillium</taxon>
    </lineage>
</organism>
<evidence type="ECO:0000313" key="4">
    <source>
        <dbReference type="EMBL" id="KAJ5346351.1"/>
    </source>
</evidence>
<evidence type="ECO:0008006" key="6">
    <source>
        <dbReference type="Google" id="ProtNLM"/>
    </source>
</evidence>
<evidence type="ECO:0000259" key="3">
    <source>
        <dbReference type="Pfam" id="PF21761"/>
    </source>
</evidence>
<evidence type="ECO:0000313" key="5">
    <source>
        <dbReference type="Proteomes" id="UP001148299"/>
    </source>
</evidence>
<dbReference type="PIRSF" id="PIRSF000103">
    <property type="entry name" value="HIBADH"/>
    <property type="match status" value="1"/>
</dbReference>
<sequence>MSDTHEPISVLGLGHMGVGLASALLDKGYPVTVWNRTIAKAQSLVPKGAKVAESPADCVRAGTIVIISLASDEAVRSVLSGISDLSDRTVLNFTTSRPHWEIETADIVNKELNASGGPKDIFAKQEHICHVFGKALWISDDHRKICMLENASIFGFAGLCAAYFQSIALAGAAGVDVVDFTQLALMPHLKLFENLLPQMAKRDQDQDHVVTSDSVSVGALREVVASACEAAEVSGVSAHLFKELHVLLRQAAESGKGPDDMSAVIPMLRRGGNT</sequence>
<dbReference type="EMBL" id="JAPZBR010000007">
    <property type="protein sequence ID" value="KAJ5346351.1"/>
    <property type="molecule type" value="Genomic_DNA"/>
</dbReference>
<dbReference type="PANTHER" id="PTHR43580:SF2">
    <property type="entry name" value="CYTOKINE-LIKE NUCLEAR FACTOR N-PAC"/>
    <property type="match status" value="1"/>
</dbReference>
<feature type="domain" description="NADPH-dependent reductive aminase-like C-terminal" evidence="3">
    <location>
        <begin position="159"/>
        <end position="270"/>
    </location>
</feature>
<name>A0A9W9QVB2_PENBR</name>
<gene>
    <name evidence="4" type="ORF">N7541_008833</name>
</gene>
<dbReference type="InterPro" id="IPR048666">
    <property type="entry name" value="RedAm-like_C"/>
</dbReference>
<keyword evidence="5" id="KW-1185">Reference proteome</keyword>
<dbReference type="Gene3D" id="3.40.50.720">
    <property type="entry name" value="NAD(P)-binding Rossmann-like Domain"/>
    <property type="match status" value="1"/>
</dbReference>
<protein>
    <recommendedName>
        <fullName evidence="6">6-phosphogluconate dehydrogenase NADP-binding domain-containing protein</fullName>
    </recommendedName>
</protein>
<dbReference type="InterPro" id="IPR013328">
    <property type="entry name" value="6PGD_dom2"/>
</dbReference>